<name>A0A9P8XXE5_9PEZI</name>
<dbReference type="Proteomes" id="UP000756346">
    <property type="component" value="Unassembled WGS sequence"/>
</dbReference>
<dbReference type="SUPFAM" id="SSF53720">
    <property type="entry name" value="ALDH-like"/>
    <property type="match status" value="1"/>
</dbReference>
<dbReference type="GO" id="GO:0004491">
    <property type="term" value="F:methylmalonate-semialdehyde dehydrogenase (acylating, NAD) activity"/>
    <property type="evidence" value="ECO:0007669"/>
    <property type="project" value="InterPro"/>
</dbReference>
<dbReference type="RefSeq" id="XP_046007898.1">
    <property type="nucleotide sequence ID" value="XM_046159274.1"/>
</dbReference>
<dbReference type="Pfam" id="PF00171">
    <property type="entry name" value="Aldedh"/>
    <property type="match status" value="1"/>
</dbReference>
<dbReference type="PANTHER" id="PTHR43866:SF3">
    <property type="entry name" value="METHYLMALONATE-SEMIALDEHYDE DEHYDROGENASE [ACYLATING], MITOCHONDRIAL"/>
    <property type="match status" value="1"/>
</dbReference>
<dbReference type="Gene3D" id="3.40.605.10">
    <property type="entry name" value="Aldehyde Dehydrogenase, Chain A, domain 1"/>
    <property type="match status" value="1"/>
</dbReference>
<dbReference type="GeneID" id="70188820"/>
<accession>A0A9P8XXE5</accession>
<gene>
    <name evidence="4" type="ORF">B0I36DRAFT_366301</name>
</gene>
<evidence type="ECO:0000256" key="2">
    <source>
        <dbReference type="SAM" id="MobiDB-lite"/>
    </source>
</evidence>
<proteinExistence type="inferred from homology"/>
<dbReference type="InterPro" id="IPR015590">
    <property type="entry name" value="Aldehyde_DH_dom"/>
</dbReference>
<evidence type="ECO:0000259" key="3">
    <source>
        <dbReference type="Pfam" id="PF00171"/>
    </source>
</evidence>
<keyword evidence="5" id="KW-1185">Reference proteome</keyword>
<feature type="region of interest" description="Disordered" evidence="2">
    <location>
        <begin position="24"/>
        <end position="45"/>
    </location>
</feature>
<dbReference type="InterPro" id="IPR010061">
    <property type="entry name" value="MeMal-semiAld_DH"/>
</dbReference>
<dbReference type="InterPro" id="IPR016161">
    <property type="entry name" value="Ald_DH/histidinol_DH"/>
</dbReference>
<dbReference type="InterPro" id="IPR016162">
    <property type="entry name" value="Ald_DH_N"/>
</dbReference>
<dbReference type="AlphaFoldDB" id="A0A9P8XXE5"/>
<dbReference type="PANTHER" id="PTHR43866">
    <property type="entry name" value="MALONATE-SEMIALDEHYDE DEHYDROGENASE"/>
    <property type="match status" value="1"/>
</dbReference>
<dbReference type="OrthoDB" id="310895at2759"/>
<dbReference type="EMBL" id="JAGTJQ010000009">
    <property type="protein sequence ID" value="KAH7024350.1"/>
    <property type="molecule type" value="Genomic_DNA"/>
</dbReference>
<reference evidence="4" key="1">
    <citation type="journal article" date="2021" name="Nat. Commun.">
        <title>Genetic determinants of endophytism in the Arabidopsis root mycobiome.</title>
        <authorList>
            <person name="Mesny F."/>
            <person name="Miyauchi S."/>
            <person name="Thiergart T."/>
            <person name="Pickel B."/>
            <person name="Atanasova L."/>
            <person name="Karlsson M."/>
            <person name="Huettel B."/>
            <person name="Barry K.W."/>
            <person name="Haridas S."/>
            <person name="Chen C."/>
            <person name="Bauer D."/>
            <person name="Andreopoulos W."/>
            <person name="Pangilinan J."/>
            <person name="LaButti K."/>
            <person name="Riley R."/>
            <person name="Lipzen A."/>
            <person name="Clum A."/>
            <person name="Drula E."/>
            <person name="Henrissat B."/>
            <person name="Kohler A."/>
            <person name="Grigoriev I.V."/>
            <person name="Martin F.M."/>
            <person name="Hacquard S."/>
        </authorList>
    </citation>
    <scope>NUCLEOTIDE SEQUENCE</scope>
    <source>
        <strain evidence="4">MPI-CAGE-CH-0230</strain>
    </source>
</reference>
<comment type="similarity">
    <text evidence="1">Belongs to the aldehyde dehydrogenase family.</text>
</comment>
<evidence type="ECO:0000313" key="4">
    <source>
        <dbReference type="EMBL" id="KAH7024350.1"/>
    </source>
</evidence>
<evidence type="ECO:0000313" key="5">
    <source>
        <dbReference type="Proteomes" id="UP000756346"/>
    </source>
</evidence>
<comment type="caution">
    <text evidence="4">The sequence shown here is derived from an EMBL/GenBank/DDBJ whole genome shotgun (WGS) entry which is preliminary data.</text>
</comment>
<sequence>MSYQASQGLGSLASQLGAAKSTGIDSTAGYRTTHKHVANPPDTPNFLNNTFVRSAASQWIDLKDPATNQQVTRVPESTDEELQQAVDSAEQAFPAWKATILLHKQ</sequence>
<evidence type="ECO:0000256" key="1">
    <source>
        <dbReference type="ARBA" id="ARBA00009986"/>
    </source>
</evidence>
<dbReference type="GO" id="GO:0006574">
    <property type="term" value="P:L-valine catabolic process"/>
    <property type="evidence" value="ECO:0007669"/>
    <property type="project" value="TreeGrafter"/>
</dbReference>
<organism evidence="4 5">
    <name type="scientific">Microdochium trichocladiopsis</name>
    <dbReference type="NCBI Taxonomy" id="1682393"/>
    <lineage>
        <taxon>Eukaryota</taxon>
        <taxon>Fungi</taxon>
        <taxon>Dikarya</taxon>
        <taxon>Ascomycota</taxon>
        <taxon>Pezizomycotina</taxon>
        <taxon>Sordariomycetes</taxon>
        <taxon>Xylariomycetidae</taxon>
        <taxon>Xylariales</taxon>
        <taxon>Microdochiaceae</taxon>
        <taxon>Microdochium</taxon>
    </lineage>
</organism>
<dbReference type="GO" id="GO:0006210">
    <property type="term" value="P:thymine catabolic process"/>
    <property type="evidence" value="ECO:0007669"/>
    <property type="project" value="TreeGrafter"/>
</dbReference>
<feature type="domain" description="Aldehyde dehydrogenase" evidence="3">
    <location>
        <begin position="52"/>
        <end position="99"/>
    </location>
</feature>
<dbReference type="GO" id="GO:0005739">
    <property type="term" value="C:mitochondrion"/>
    <property type="evidence" value="ECO:0007669"/>
    <property type="project" value="TreeGrafter"/>
</dbReference>
<protein>
    <recommendedName>
        <fullName evidence="3">Aldehyde dehydrogenase domain-containing protein</fullName>
    </recommendedName>
</protein>